<evidence type="ECO:0000313" key="4">
    <source>
        <dbReference type="EMBL" id="KAK9296480.1"/>
    </source>
</evidence>
<dbReference type="Gene3D" id="3.30.710.10">
    <property type="entry name" value="Potassium Channel Kv1.1, Chain A"/>
    <property type="match status" value="1"/>
</dbReference>
<dbReference type="InterPro" id="IPR011333">
    <property type="entry name" value="SKP1/BTB/POZ_sf"/>
</dbReference>
<feature type="domain" description="BTB" evidence="3">
    <location>
        <begin position="431"/>
        <end position="498"/>
    </location>
</feature>
<dbReference type="Pfam" id="PF00415">
    <property type="entry name" value="RCC1"/>
    <property type="match status" value="3"/>
</dbReference>
<dbReference type="PROSITE" id="PS50097">
    <property type="entry name" value="BTB"/>
    <property type="match status" value="1"/>
</dbReference>
<accession>A0AAW0ZFM9</accession>
<dbReference type="Gene3D" id="2.130.10.30">
    <property type="entry name" value="Regulator of chromosome condensation 1/beta-lactamase-inhibitor protein II"/>
    <property type="match status" value="2"/>
</dbReference>
<dbReference type="PROSITE" id="PS50012">
    <property type="entry name" value="RCC1_3"/>
    <property type="match status" value="3"/>
</dbReference>
<dbReference type="Pfam" id="PF00651">
    <property type="entry name" value="BTB"/>
    <property type="match status" value="1"/>
</dbReference>
<feature type="repeat" description="RCC1" evidence="2">
    <location>
        <begin position="310"/>
        <end position="363"/>
    </location>
</feature>
<dbReference type="AlphaFoldDB" id="A0AAW0ZFM9"/>
<keyword evidence="5" id="KW-1185">Reference proteome</keyword>
<evidence type="ECO:0000313" key="5">
    <source>
        <dbReference type="Proteomes" id="UP001432146"/>
    </source>
</evidence>
<dbReference type="Proteomes" id="UP001432146">
    <property type="component" value="Unassembled WGS sequence"/>
</dbReference>
<evidence type="ECO:0000259" key="3">
    <source>
        <dbReference type="PROSITE" id="PS50097"/>
    </source>
</evidence>
<name>A0AAW0ZFM9_9HYME</name>
<dbReference type="PROSITE" id="PS00626">
    <property type="entry name" value="RCC1_2"/>
    <property type="match status" value="1"/>
</dbReference>
<reference evidence="4 5" key="1">
    <citation type="submission" date="2024-05" db="EMBL/GenBank/DDBJ databases">
        <title>The nuclear and mitochondrial genome assemblies of Tetragonisca angustula (Apidae: Meliponini), a tiny yet remarkable pollinator in the Neotropics.</title>
        <authorList>
            <person name="Ferrari R."/>
            <person name="Ricardo P.C."/>
            <person name="Dias F.C."/>
            <person name="Araujo N.S."/>
            <person name="Soares D.O."/>
            <person name="Zhou Q.-S."/>
            <person name="Zhu C.-D."/>
            <person name="Coutinho L."/>
            <person name="Airas M.C."/>
            <person name="Batista T.M."/>
        </authorList>
    </citation>
    <scope>NUCLEOTIDE SEQUENCE [LARGE SCALE GENOMIC DNA]</scope>
    <source>
        <strain evidence="4">ASF017062</strain>
        <tissue evidence="4">Abdomen</tissue>
    </source>
</reference>
<proteinExistence type="predicted"/>
<dbReference type="PRINTS" id="PR00633">
    <property type="entry name" value="RCCNDNSATION"/>
</dbReference>
<dbReference type="CDD" id="cd18298">
    <property type="entry name" value="BTB_POZ_RCBTB1_2"/>
    <property type="match status" value="1"/>
</dbReference>
<feature type="repeat" description="RCC1" evidence="2">
    <location>
        <begin position="100"/>
        <end position="152"/>
    </location>
</feature>
<protein>
    <recommendedName>
        <fullName evidence="3">BTB domain-containing protein</fullName>
    </recommendedName>
</protein>
<evidence type="ECO:0000256" key="2">
    <source>
        <dbReference type="PROSITE-ProRule" id="PRU00235"/>
    </source>
</evidence>
<dbReference type="EMBL" id="JAWNGG020000212">
    <property type="protein sequence ID" value="KAK9296480.1"/>
    <property type="molecule type" value="Genomic_DNA"/>
</dbReference>
<dbReference type="InterPro" id="IPR051625">
    <property type="entry name" value="Signaling_Regulatory_Domain"/>
</dbReference>
<dbReference type="InterPro" id="IPR009091">
    <property type="entry name" value="RCC1/BLIP-II"/>
</dbReference>
<comment type="caution">
    <text evidence="4">The sequence shown here is derived from an EMBL/GenBank/DDBJ whole genome shotgun (WGS) entry which is preliminary data.</text>
</comment>
<dbReference type="SUPFAM" id="SSF54695">
    <property type="entry name" value="POZ domain"/>
    <property type="match status" value="1"/>
</dbReference>
<sequence>MSIGNMDLNASTIYPCDLKNWQIFSSLESKLISNVRIAAVYGCSANKALIATKDNMVYSIEKCFDTGSIFSPKKIEILCGEDIKTIAYGNDHVLVLTQQGKIYSWGCNCQGELGNGSPIQSHTPILISDILNEEFFIDIACGSHHSLALTNKGQVYAWGNIPSIQANQLRDEGHHSCASNEQVYARRNTPFGSLQANQIAFNSFGSTNRQGNIPSIQPNQLSSVDQCKTKPTLMTDLLNVKIVRISCGHSFSMALTDNGEVYSWGDNSVGQLGTKSSSNNGPCKVTALAEIIIEKIVCGYKHTLALSDKGDLYVWGDNSYGQLGYIDSSIQARTPTKLKIPGISGRVLDIATSHYHFISVAKNEANQIFMWGQCYGQKILMPMRTTLKCIYYVFTYYASPNIAHQPFIFHSDKETNLADSLRDAFDDPTTSDLTIQAHGKSIHVHKAILKIRSNYFKMMFQEHWTENSQSVIEHEQFSYDAYKAFLKYLYTDEIDLPTETTLELLELANAYSENQLIRHCIRIICKRITVQNVAFLYNTSIQYNAKELEECCLKFALNHMTTIIQTAAFAELDKNTMKTFIVKAAQAGAFKT</sequence>
<dbReference type="SUPFAM" id="SSF50985">
    <property type="entry name" value="RCC1/BLIP-II"/>
    <property type="match status" value="2"/>
</dbReference>
<dbReference type="InterPro" id="IPR000408">
    <property type="entry name" value="Reg_chr_condens"/>
</dbReference>
<dbReference type="CDD" id="cd18498">
    <property type="entry name" value="BACK_RCBTB1_2"/>
    <property type="match status" value="1"/>
</dbReference>
<keyword evidence="1" id="KW-0677">Repeat</keyword>
<feature type="repeat" description="RCC1" evidence="2">
    <location>
        <begin position="259"/>
        <end position="309"/>
    </location>
</feature>
<dbReference type="InterPro" id="IPR000210">
    <property type="entry name" value="BTB/POZ_dom"/>
</dbReference>
<gene>
    <name evidence="4" type="ORF">QLX08_009530</name>
</gene>
<evidence type="ECO:0000256" key="1">
    <source>
        <dbReference type="ARBA" id="ARBA00022737"/>
    </source>
</evidence>
<dbReference type="SMART" id="SM00225">
    <property type="entry name" value="BTB"/>
    <property type="match status" value="1"/>
</dbReference>
<organism evidence="4 5">
    <name type="scientific">Tetragonisca angustula</name>
    <dbReference type="NCBI Taxonomy" id="166442"/>
    <lineage>
        <taxon>Eukaryota</taxon>
        <taxon>Metazoa</taxon>
        <taxon>Ecdysozoa</taxon>
        <taxon>Arthropoda</taxon>
        <taxon>Hexapoda</taxon>
        <taxon>Insecta</taxon>
        <taxon>Pterygota</taxon>
        <taxon>Neoptera</taxon>
        <taxon>Endopterygota</taxon>
        <taxon>Hymenoptera</taxon>
        <taxon>Apocrita</taxon>
        <taxon>Aculeata</taxon>
        <taxon>Apoidea</taxon>
        <taxon>Anthophila</taxon>
        <taxon>Apidae</taxon>
        <taxon>Tetragonisca</taxon>
    </lineage>
</organism>
<dbReference type="PANTHER" id="PTHR22872">
    <property type="entry name" value="BTK-BINDING PROTEIN-RELATED"/>
    <property type="match status" value="1"/>
</dbReference>